<feature type="region of interest" description="Disordered" evidence="1">
    <location>
        <begin position="1"/>
        <end position="31"/>
    </location>
</feature>
<evidence type="ECO:0000256" key="1">
    <source>
        <dbReference type="SAM" id="MobiDB-lite"/>
    </source>
</evidence>
<feature type="compositionally biased region" description="Basic and acidic residues" evidence="1">
    <location>
        <begin position="75"/>
        <end position="95"/>
    </location>
</feature>
<feature type="compositionally biased region" description="Polar residues" evidence="1">
    <location>
        <begin position="53"/>
        <end position="74"/>
    </location>
</feature>
<comment type="caution">
    <text evidence="2">The sequence shown here is derived from an EMBL/GenBank/DDBJ whole genome shotgun (WGS) entry which is preliminary data.</text>
</comment>
<sequence length="95" mass="10464">MPQPGNSGEEHSSGEDHLLDEDHSNEGFCKSEDPKFQLALSYLNPKSPFPINPNLSVTLSTPPTKSTQAQATNSVEDHSFDEDHLLNEDHSNEGF</sequence>
<reference evidence="2 3" key="1">
    <citation type="submission" date="2024-02" db="EMBL/GenBank/DDBJ databases">
        <authorList>
            <person name="Vignale AGUSTIN F."/>
            <person name="Sosa J E."/>
            <person name="Modenutti C."/>
        </authorList>
    </citation>
    <scope>NUCLEOTIDE SEQUENCE [LARGE SCALE GENOMIC DNA]</scope>
</reference>
<organism evidence="2 3">
    <name type="scientific">Ilex paraguariensis</name>
    <name type="common">yerba mate</name>
    <dbReference type="NCBI Taxonomy" id="185542"/>
    <lineage>
        <taxon>Eukaryota</taxon>
        <taxon>Viridiplantae</taxon>
        <taxon>Streptophyta</taxon>
        <taxon>Embryophyta</taxon>
        <taxon>Tracheophyta</taxon>
        <taxon>Spermatophyta</taxon>
        <taxon>Magnoliopsida</taxon>
        <taxon>eudicotyledons</taxon>
        <taxon>Gunneridae</taxon>
        <taxon>Pentapetalae</taxon>
        <taxon>asterids</taxon>
        <taxon>campanulids</taxon>
        <taxon>Aquifoliales</taxon>
        <taxon>Aquifoliaceae</taxon>
        <taxon>Ilex</taxon>
    </lineage>
</organism>
<keyword evidence="3" id="KW-1185">Reference proteome</keyword>
<evidence type="ECO:0000313" key="2">
    <source>
        <dbReference type="EMBL" id="CAK9147542.1"/>
    </source>
</evidence>
<feature type="region of interest" description="Disordered" evidence="1">
    <location>
        <begin position="45"/>
        <end position="95"/>
    </location>
</feature>
<feature type="compositionally biased region" description="Basic and acidic residues" evidence="1">
    <location>
        <begin position="8"/>
        <end position="31"/>
    </location>
</feature>
<protein>
    <submittedName>
        <fullName evidence="2">Uncharacterized protein</fullName>
    </submittedName>
</protein>
<name>A0ABC8RSV6_9AQUA</name>
<accession>A0ABC8RSV6</accession>
<dbReference type="AlphaFoldDB" id="A0ABC8RSV6"/>
<evidence type="ECO:0000313" key="3">
    <source>
        <dbReference type="Proteomes" id="UP001642360"/>
    </source>
</evidence>
<proteinExistence type="predicted"/>
<dbReference type="EMBL" id="CAUOFW020001694">
    <property type="protein sequence ID" value="CAK9147542.1"/>
    <property type="molecule type" value="Genomic_DNA"/>
</dbReference>
<dbReference type="Proteomes" id="UP001642360">
    <property type="component" value="Unassembled WGS sequence"/>
</dbReference>
<gene>
    <name evidence="2" type="ORF">ILEXP_LOCUS15448</name>
</gene>